<evidence type="ECO:0000313" key="12">
    <source>
        <dbReference type="EMBL" id="NEZ56480.1"/>
    </source>
</evidence>
<dbReference type="PRINTS" id="PR00781">
    <property type="entry name" value="LIPOSIGPTASE"/>
</dbReference>
<dbReference type="GO" id="GO:0006508">
    <property type="term" value="P:proteolysis"/>
    <property type="evidence" value="ECO:0007669"/>
    <property type="project" value="UniProtKB-KW"/>
</dbReference>
<dbReference type="PANTHER" id="PTHR33695:SF1">
    <property type="entry name" value="LIPOPROTEIN SIGNAL PEPTIDASE"/>
    <property type="match status" value="1"/>
</dbReference>
<reference evidence="12 13" key="1">
    <citation type="journal article" date="2020" name="Microb. Ecol.">
        <title>Ecogenomics of the Marine Benthic Filamentous Cyanobacterium Adonisia.</title>
        <authorList>
            <person name="Walter J.M."/>
            <person name="Coutinho F.H."/>
            <person name="Leomil L."/>
            <person name="Hargreaves P.I."/>
            <person name="Campeao M.E."/>
            <person name="Vieira V.V."/>
            <person name="Silva B.S."/>
            <person name="Fistarol G.O."/>
            <person name="Salomon P.S."/>
            <person name="Sawabe T."/>
            <person name="Mino S."/>
            <person name="Hosokawa M."/>
            <person name="Miyashita H."/>
            <person name="Maruyama F."/>
            <person name="van Verk M.C."/>
            <person name="Dutilh B.E."/>
            <person name="Thompson C.C."/>
            <person name="Thompson F.L."/>
        </authorList>
    </citation>
    <scope>NUCLEOTIDE SEQUENCE [LARGE SCALE GENOMIC DNA]</scope>
    <source>
        <strain evidence="12 13">CCMR0081</strain>
    </source>
</reference>
<feature type="active site" evidence="9">
    <location>
        <position position="140"/>
    </location>
</feature>
<comment type="caution">
    <text evidence="12">The sequence shown here is derived from an EMBL/GenBank/DDBJ whole genome shotgun (WGS) entry which is preliminary data.</text>
</comment>
<dbReference type="GO" id="GO:0004190">
    <property type="term" value="F:aspartic-type endopeptidase activity"/>
    <property type="evidence" value="ECO:0007669"/>
    <property type="project" value="UniProtKB-UniRule"/>
</dbReference>
<keyword evidence="4 9" id="KW-0812">Transmembrane</keyword>
<dbReference type="UniPathway" id="UPA00665"/>
<dbReference type="RefSeq" id="WP_163698498.1">
    <property type="nucleotide sequence ID" value="NZ_QXHD01000004.1"/>
</dbReference>
<keyword evidence="13" id="KW-1185">Reference proteome</keyword>
<dbReference type="EMBL" id="QXHD01000004">
    <property type="protein sequence ID" value="NEZ56480.1"/>
    <property type="molecule type" value="Genomic_DNA"/>
</dbReference>
<keyword evidence="12" id="KW-0449">Lipoprotein</keyword>
<dbReference type="Pfam" id="PF01252">
    <property type="entry name" value="Peptidase_A8"/>
    <property type="match status" value="1"/>
</dbReference>
<keyword evidence="2 9" id="KW-1003">Cell membrane</keyword>
<keyword evidence="7 9" id="KW-1133">Transmembrane helix</keyword>
<dbReference type="AlphaFoldDB" id="A0A6M0RKR6"/>
<evidence type="ECO:0000256" key="6">
    <source>
        <dbReference type="ARBA" id="ARBA00022801"/>
    </source>
</evidence>
<comment type="subcellular location">
    <subcellularLocation>
        <location evidence="9">Cell membrane</location>
        <topology evidence="9">Multi-pass membrane protein</topology>
    </subcellularLocation>
</comment>
<accession>A0A6M0RKR6</accession>
<proteinExistence type="inferred from homology"/>
<comment type="function">
    <text evidence="9 10">This protein specifically catalyzes the removal of signal peptides from prolipoproteins.</text>
</comment>
<evidence type="ECO:0000256" key="8">
    <source>
        <dbReference type="ARBA" id="ARBA00023136"/>
    </source>
</evidence>
<dbReference type="InterPro" id="IPR001872">
    <property type="entry name" value="Peptidase_A8"/>
</dbReference>
<evidence type="ECO:0000256" key="9">
    <source>
        <dbReference type="HAMAP-Rule" id="MF_00161"/>
    </source>
</evidence>
<evidence type="ECO:0000256" key="3">
    <source>
        <dbReference type="ARBA" id="ARBA00022670"/>
    </source>
</evidence>
<protein>
    <recommendedName>
        <fullName evidence="9">Lipoprotein signal peptidase</fullName>
        <ecNumber evidence="9">3.4.23.36</ecNumber>
    </recommendedName>
    <alternativeName>
        <fullName evidence="9">Prolipoprotein signal peptidase</fullName>
    </alternativeName>
    <alternativeName>
        <fullName evidence="9">Signal peptidase II</fullName>
        <shortName evidence="9">SPase II</shortName>
    </alternativeName>
</protein>
<organism evidence="12 13">
    <name type="scientific">Adonisia turfae CCMR0081</name>
    <dbReference type="NCBI Taxonomy" id="2292702"/>
    <lineage>
        <taxon>Bacteria</taxon>
        <taxon>Bacillati</taxon>
        <taxon>Cyanobacteriota</taxon>
        <taxon>Adonisia</taxon>
        <taxon>Adonisia turfae</taxon>
    </lineage>
</organism>
<evidence type="ECO:0000256" key="11">
    <source>
        <dbReference type="RuleBase" id="RU004181"/>
    </source>
</evidence>
<dbReference type="HAMAP" id="MF_00161">
    <property type="entry name" value="LspA"/>
    <property type="match status" value="1"/>
</dbReference>
<keyword evidence="5 9" id="KW-0064">Aspartyl protease</keyword>
<dbReference type="NCBIfam" id="TIGR00077">
    <property type="entry name" value="lspA"/>
    <property type="match status" value="1"/>
</dbReference>
<keyword evidence="6 9" id="KW-0378">Hydrolase</keyword>
<dbReference type="PROSITE" id="PS00855">
    <property type="entry name" value="SPASE_II"/>
    <property type="match status" value="1"/>
</dbReference>
<comment type="similarity">
    <text evidence="1 9 11">Belongs to the peptidase A8 family.</text>
</comment>
<evidence type="ECO:0000256" key="7">
    <source>
        <dbReference type="ARBA" id="ARBA00022989"/>
    </source>
</evidence>
<feature type="transmembrane region" description="Helical" evidence="9">
    <location>
        <begin position="70"/>
        <end position="89"/>
    </location>
</feature>
<feature type="transmembrane region" description="Helical" evidence="9">
    <location>
        <begin position="141"/>
        <end position="158"/>
    </location>
</feature>
<sequence>MGRLRRKQINRLFWVAAFIGLLLDQITKHWVVQNFNLGESVTIIPGALNFTYVLNRGAAWSICSGENCRWILPWLSVIVSIGIAGYGLLFRIEDRWERAGWGFILAGALGNGIDRVKAGEVVDFIQAFPITRFPVFNLADIWINVGIICLLIAILLTPKHEPKRP</sequence>
<dbReference type="EC" id="3.4.23.36" evidence="9"/>
<comment type="catalytic activity">
    <reaction evidence="9 10">
        <text>Release of signal peptides from bacterial membrane prolipoproteins. Hydrolyzes -Xaa-Yaa-Zaa-|-(S,diacylglyceryl)Cys-, in which Xaa is hydrophobic (preferably Leu), and Yaa (Ala or Ser) and Zaa (Gly or Ala) have small, neutral side chains.</text>
        <dbReference type="EC" id="3.4.23.36"/>
    </reaction>
</comment>
<keyword evidence="8 9" id="KW-0472">Membrane</keyword>
<evidence type="ECO:0000256" key="4">
    <source>
        <dbReference type="ARBA" id="ARBA00022692"/>
    </source>
</evidence>
<evidence type="ECO:0000256" key="1">
    <source>
        <dbReference type="ARBA" id="ARBA00006139"/>
    </source>
</evidence>
<keyword evidence="3 9" id="KW-0645">Protease</keyword>
<feature type="active site" evidence="9">
    <location>
        <position position="123"/>
    </location>
</feature>
<dbReference type="PANTHER" id="PTHR33695">
    <property type="entry name" value="LIPOPROTEIN SIGNAL PEPTIDASE"/>
    <property type="match status" value="1"/>
</dbReference>
<comment type="pathway">
    <text evidence="9">Protein modification; lipoprotein biosynthesis (signal peptide cleavage).</text>
</comment>
<dbReference type="GO" id="GO:0005886">
    <property type="term" value="C:plasma membrane"/>
    <property type="evidence" value="ECO:0007669"/>
    <property type="project" value="UniProtKB-SubCell"/>
</dbReference>
<gene>
    <name evidence="9" type="primary">lspA</name>
    <name evidence="12" type="ORF">DXZ20_12505</name>
</gene>
<evidence type="ECO:0000256" key="5">
    <source>
        <dbReference type="ARBA" id="ARBA00022750"/>
    </source>
</evidence>
<dbReference type="Proteomes" id="UP000481033">
    <property type="component" value="Unassembled WGS sequence"/>
</dbReference>
<comment type="caution">
    <text evidence="9">Lacks conserved residue(s) required for the propagation of feature annotation.</text>
</comment>
<evidence type="ECO:0000313" key="13">
    <source>
        <dbReference type="Proteomes" id="UP000481033"/>
    </source>
</evidence>
<evidence type="ECO:0000256" key="10">
    <source>
        <dbReference type="RuleBase" id="RU000594"/>
    </source>
</evidence>
<name>A0A6M0RKR6_9CYAN</name>
<evidence type="ECO:0000256" key="2">
    <source>
        <dbReference type="ARBA" id="ARBA00022475"/>
    </source>
</evidence>
<feature type="transmembrane region" description="Helical" evidence="9">
    <location>
        <begin position="12"/>
        <end position="31"/>
    </location>
</feature>